<proteinExistence type="predicted"/>
<dbReference type="Proteomes" id="UP001064048">
    <property type="component" value="Chromosome 18"/>
</dbReference>
<gene>
    <name evidence="1" type="ORF">MSG28_010685</name>
</gene>
<accession>A0ACC0KNC6</accession>
<sequence>MANLKQQLRELQTRGDDSLAVYGGNMVALCRAVKDAVAQGRFSAPPRGPVVSSSNDTDEAPLAGAHLKVREKKWGSALEHILGSSLQSFCVNTDQDSRTLFEIMNKVYGKQPKPMVTCSKFMNKQHNVDRNRVRVGSHLSALDSLVIDDPVVANYLIDNIGLEGILLVPDHVEAQHFSERRENVPENCNKIVTLDCCEYMPAPNYRSYGGVARPTRFLHVSSAEKKRQLQAEIKEKEAELKALEAEETNLAQEAKQAKDAERAATRALQALLGERHACEEAERVAAAARGNQHQTHQAVLISELNESNKRVAALAQQAEASSQKEKAQAENIAQLEQQLTDVRSKLAEVKATCRNLAEEIEQETVKLGRGVEERRTCENRLKEENNKLKEIEKALDERLTVIRAKIADAEMLCERNENASRY</sequence>
<protein>
    <submittedName>
        <fullName evidence="1">Uncharacterized protein</fullName>
    </submittedName>
</protein>
<organism evidence="1 2">
    <name type="scientific">Choristoneura fumiferana</name>
    <name type="common">Spruce budworm moth</name>
    <name type="synonym">Archips fumiferana</name>
    <dbReference type="NCBI Taxonomy" id="7141"/>
    <lineage>
        <taxon>Eukaryota</taxon>
        <taxon>Metazoa</taxon>
        <taxon>Ecdysozoa</taxon>
        <taxon>Arthropoda</taxon>
        <taxon>Hexapoda</taxon>
        <taxon>Insecta</taxon>
        <taxon>Pterygota</taxon>
        <taxon>Neoptera</taxon>
        <taxon>Endopterygota</taxon>
        <taxon>Lepidoptera</taxon>
        <taxon>Glossata</taxon>
        <taxon>Ditrysia</taxon>
        <taxon>Tortricoidea</taxon>
        <taxon>Tortricidae</taxon>
        <taxon>Tortricinae</taxon>
        <taxon>Choristoneura</taxon>
    </lineage>
</organism>
<dbReference type="EMBL" id="CM046118">
    <property type="protein sequence ID" value="KAI8438033.1"/>
    <property type="molecule type" value="Genomic_DNA"/>
</dbReference>
<comment type="caution">
    <text evidence="1">The sequence shown here is derived from an EMBL/GenBank/DDBJ whole genome shotgun (WGS) entry which is preliminary data.</text>
</comment>
<name>A0ACC0KNC6_CHOFU</name>
<keyword evidence="2" id="KW-1185">Reference proteome</keyword>
<evidence type="ECO:0000313" key="1">
    <source>
        <dbReference type="EMBL" id="KAI8438033.1"/>
    </source>
</evidence>
<evidence type="ECO:0000313" key="2">
    <source>
        <dbReference type="Proteomes" id="UP001064048"/>
    </source>
</evidence>
<reference evidence="1 2" key="1">
    <citation type="journal article" date="2022" name="Genome Biol. Evol.">
        <title>The Spruce Budworm Genome: Reconstructing the Evolutionary History of Antifreeze Proteins.</title>
        <authorList>
            <person name="Beliveau C."/>
            <person name="Gagne P."/>
            <person name="Picq S."/>
            <person name="Vernygora O."/>
            <person name="Keeling C.I."/>
            <person name="Pinkney K."/>
            <person name="Doucet D."/>
            <person name="Wen F."/>
            <person name="Johnston J.S."/>
            <person name="Maaroufi H."/>
            <person name="Boyle B."/>
            <person name="Laroche J."/>
            <person name="Dewar K."/>
            <person name="Juretic N."/>
            <person name="Blackburn G."/>
            <person name="Nisole A."/>
            <person name="Brunet B."/>
            <person name="Brandao M."/>
            <person name="Lumley L."/>
            <person name="Duan J."/>
            <person name="Quan G."/>
            <person name="Lucarotti C.J."/>
            <person name="Roe A.D."/>
            <person name="Sperling F.A.H."/>
            <person name="Levesque R.C."/>
            <person name="Cusson M."/>
        </authorList>
    </citation>
    <scope>NUCLEOTIDE SEQUENCE [LARGE SCALE GENOMIC DNA]</scope>
    <source>
        <strain evidence="1">Glfc:IPQL:Cfum</strain>
    </source>
</reference>